<organism evidence="9 10">
    <name type="scientific">Trichoderma aggressivum f. europaeum</name>
    <dbReference type="NCBI Taxonomy" id="173218"/>
    <lineage>
        <taxon>Eukaryota</taxon>
        <taxon>Fungi</taxon>
        <taxon>Dikarya</taxon>
        <taxon>Ascomycota</taxon>
        <taxon>Pezizomycotina</taxon>
        <taxon>Sordariomycetes</taxon>
        <taxon>Hypocreomycetidae</taxon>
        <taxon>Hypocreales</taxon>
        <taxon>Hypocreaceae</taxon>
        <taxon>Trichoderma</taxon>
    </lineage>
</organism>
<dbReference type="PROSITE" id="PS50837">
    <property type="entry name" value="NACHT"/>
    <property type="match status" value="1"/>
</dbReference>
<dbReference type="RefSeq" id="XP_062754835.1">
    <property type="nucleotide sequence ID" value="XM_062900897.1"/>
</dbReference>
<dbReference type="SUPFAM" id="SSF52540">
    <property type="entry name" value="P-loop containing nucleoside triphosphate hydrolases"/>
    <property type="match status" value="1"/>
</dbReference>
<dbReference type="Gene3D" id="3.40.50.300">
    <property type="entry name" value="P-loop containing nucleotide triphosphate hydrolases"/>
    <property type="match status" value="1"/>
</dbReference>
<dbReference type="InterPro" id="IPR029058">
    <property type="entry name" value="AB_hydrolase_fold"/>
</dbReference>
<dbReference type="InterPro" id="IPR001680">
    <property type="entry name" value="WD40_rpt"/>
</dbReference>
<feature type="domain" description="NACHT" evidence="8">
    <location>
        <begin position="349"/>
        <end position="504"/>
    </location>
</feature>
<dbReference type="PANTHER" id="PTHR22847">
    <property type="entry name" value="WD40 REPEAT PROTEIN"/>
    <property type="match status" value="1"/>
</dbReference>
<dbReference type="InterPro" id="IPR015943">
    <property type="entry name" value="WD40/YVTN_repeat-like_dom_sf"/>
</dbReference>
<sequence length="1536" mass="170738">MRAKRKGRDTGLHVLGPEPKDVNVEIVAVHGLGAHPEYTWTHKSASISDGNVEYSRVHLLKDLLMKDERFSQARFLQFSYNSDWLIDAPIESAQEIGVRLVSALSQHRSSHPRVPIIFIGHSFGGIVIKEALSYPTEDSCEIYQDTSGIIFLGTPHNGSPVSGLAAILALSTRLLGSDTSLLLSLRSNETHLGDLSKRFARCLEDKDAKGKKTKIISICEMKPTYILQCLSIGLIVPWHSAATTAGKTIEVLKDHSGLNKCRDSTDPLYIELAQQLCKLQPTTVPELNNVQQAVIDQLTPTAAISAILNYDPENTGEDEDEPECHPGTRSEILDEIYQWLDNDTPSQKHIYWLQGKAGTGKSTISRTVARKLAEEKRLNATFFFNRSENDRNTSKRFFTTLAGQLVAKLPAIANSMKNSISSDPLLLSSGPAVQFKKLISEPLQNLSHKSLKTLVVVVDALDECSTEKDVCVLLKILSRPIFSKDATQKSDSMPLIKVFLTSRPQFMVGPSFINMPVTISNKWDERKLEEATIETTERDLRKFLKFRLGRINGLIEPIPGRDQWSNLEDVRKLEELVQLACPLFIFAATACRFIGQVRLPGGPKERLQQILNQKALSELQRTYLPVLNQLVTELMDEDRGAAIDEFKYIIGSILSLGDPLSISSLSNLLAKPVTNIRKELELLEAVFVVPPQNSIPVKAFHKSFRDFVLGPSCKEFQINQPETHRGLANRCIELLSATLTKDICQLKAPGINPEDLSPQRIESYLSLDVQYACRFWVYHAKESGLKVKDNDQVHYFLQTHLLFWFEALSLSGRLLESSKAIQDLQSIVDPTEGAHVKLFLRDIERFILSFRFIISKAPLQLYNSALVFAPKESLVRQKFSKLSDFSSWIDNPPVVASDWSPCLQSFEGHTIEVKGVAFLENHRLASACDGTIKIWDLASGICLQTIEIHHTDERYSISVAFSTNGKIATSSWGEIKIWDLDQGECLQTAEIAGEVNSMNFLENDKLVAFINPAVLDVWSMEEGRWLQTRWPFDLSEGDPMKALSGLETTTVSADGQWFACEFPIPRTIKILKFGSATIETVTTIQRAPDNVFDLVFSEDCQYLASTSKVSPSERIAVAIWEVASGRCLRATTIDMITRTNCSTFSPNNDLFATAASADTRVTVWGWKNSTEIKNFNGHSEITSLAFSPDGAWLAAGSEKGPIQIWDMCSSLTELPKAHEFGAPSVAFTSNGQRLVSSAVHVFDAPKIWDTSTGACLQAEPSMNVLRRYPYVPHHVAASAKGQALASNNFDGGFSIRDLKTGIRSIVPEKDVGSVVLMAISVDGERLMTGAYRQSNLLSIDIWDTKTCSSIHKFTYGREFSRVFFIDAISSDGRQLAFSLGGETLELWNLSTNEKFDIPVPCASWSSISFSENGDRLGVVVTPSNISVWDTTTGTCLQRYEGIPEPRFSIPWHLDSSFVNVDFTSGTQSLMQSRAACLTNYNISPDGEWVMRQSEKLLWLTPEYRPGHAAIYKSQIAIGSESGNVIILNLSVSDRGE</sequence>
<accession>A0AAE1LZN8</accession>
<feature type="repeat" description="WD" evidence="7">
    <location>
        <begin position="1181"/>
        <end position="1207"/>
    </location>
</feature>
<evidence type="ECO:0000256" key="4">
    <source>
        <dbReference type="ARBA" id="ARBA00038415"/>
    </source>
</evidence>
<proteinExistence type="inferred from homology"/>
<feature type="repeat" description="WD" evidence="7">
    <location>
        <begin position="906"/>
        <end position="945"/>
    </location>
</feature>
<keyword evidence="10" id="KW-1185">Reference proteome</keyword>
<dbReference type="Gene3D" id="2.130.10.10">
    <property type="entry name" value="YVTN repeat-like/Quinoprotein amine dehydrogenase"/>
    <property type="match status" value="3"/>
</dbReference>
<dbReference type="InterPro" id="IPR036322">
    <property type="entry name" value="WD40_repeat_dom_sf"/>
</dbReference>
<evidence type="ECO:0000256" key="7">
    <source>
        <dbReference type="PROSITE-ProRule" id="PRU00221"/>
    </source>
</evidence>
<name>A0AAE1LZN8_9HYPO</name>
<dbReference type="EMBL" id="JAWRVG010000024">
    <property type="protein sequence ID" value="KAK4071258.1"/>
    <property type="molecule type" value="Genomic_DNA"/>
</dbReference>
<comment type="caution">
    <text evidence="9">The sequence shown here is derived from an EMBL/GenBank/DDBJ whole genome shotgun (WGS) entry which is preliminary data.</text>
</comment>
<keyword evidence="3" id="KW-0175">Coiled coil</keyword>
<dbReference type="SUPFAM" id="SSF50978">
    <property type="entry name" value="WD40 repeat-like"/>
    <property type="match status" value="2"/>
</dbReference>
<dbReference type="GeneID" id="87920801"/>
<keyword evidence="2" id="KW-0677">Repeat</keyword>
<dbReference type="Proteomes" id="UP001273209">
    <property type="component" value="Unassembled WGS sequence"/>
</dbReference>
<dbReference type="InterPro" id="IPR056884">
    <property type="entry name" value="NPHP3-like_N"/>
</dbReference>
<dbReference type="SUPFAM" id="SSF53474">
    <property type="entry name" value="alpha/beta-Hydrolases"/>
    <property type="match status" value="1"/>
</dbReference>
<dbReference type="Gene3D" id="3.40.50.1820">
    <property type="entry name" value="alpha/beta hydrolase"/>
    <property type="match status" value="1"/>
</dbReference>
<dbReference type="InterPro" id="IPR007111">
    <property type="entry name" value="NACHT_NTPase"/>
</dbReference>
<evidence type="ECO:0000256" key="1">
    <source>
        <dbReference type="ARBA" id="ARBA00022574"/>
    </source>
</evidence>
<reference evidence="9" key="1">
    <citation type="submission" date="2023-11" db="EMBL/GenBank/DDBJ databases">
        <title>The genome sequences of three competitors of mushroom-forming fungi.</title>
        <authorList>
            <person name="Beijen E."/>
            <person name="Ohm R.A."/>
        </authorList>
    </citation>
    <scope>NUCLEOTIDE SEQUENCE</scope>
    <source>
        <strain evidence="9">CBS 100526</strain>
    </source>
</reference>
<dbReference type="InterPro" id="IPR027417">
    <property type="entry name" value="P-loop_NTPase"/>
</dbReference>
<evidence type="ECO:0000256" key="3">
    <source>
        <dbReference type="ARBA" id="ARBA00023054"/>
    </source>
</evidence>
<evidence type="ECO:0000313" key="10">
    <source>
        <dbReference type="Proteomes" id="UP001273209"/>
    </source>
</evidence>
<evidence type="ECO:0000256" key="6">
    <source>
        <dbReference type="ARBA" id="ARBA00043913"/>
    </source>
</evidence>
<dbReference type="PROSITE" id="PS50294">
    <property type="entry name" value="WD_REPEATS_REGION"/>
    <property type="match status" value="2"/>
</dbReference>
<protein>
    <recommendedName>
        <fullName evidence="5">Mitochondrial division protein 1</fullName>
    </recommendedName>
</protein>
<comment type="function">
    <text evidence="6">Involved in mitochondrial fission. Acts as an adapter protein required to form mitochondrial fission complexes. Formation of these complexes is required to promote constriction and fission of the mitochondrial compartment at a late step in mitochondrial division.</text>
</comment>
<evidence type="ECO:0000256" key="5">
    <source>
        <dbReference type="ARBA" id="ARBA00039789"/>
    </source>
</evidence>
<dbReference type="PANTHER" id="PTHR22847:SF637">
    <property type="entry name" value="WD REPEAT DOMAIN 5B"/>
    <property type="match status" value="1"/>
</dbReference>
<evidence type="ECO:0000313" key="9">
    <source>
        <dbReference type="EMBL" id="KAK4071258.1"/>
    </source>
</evidence>
<keyword evidence="1 7" id="KW-0853">WD repeat</keyword>
<gene>
    <name evidence="9" type="ORF">Triagg1_6289</name>
</gene>
<comment type="similarity">
    <text evidence="4">Belongs to the WD repeat MDV1/CAF4 family.</text>
</comment>
<evidence type="ECO:0000256" key="2">
    <source>
        <dbReference type="ARBA" id="ARBA00022737"/>
    </source>
</evidence>
<evidence type="ECO:0000259" key="8">
    <source>
        <dbReference type="PROSITE" id="PS50837"/>
    </source>
</evidence>
<dbReference type="Pfam" id="PF24883">
    <property type="entry name" value="NPHP3_N"/>
    <property type="match status" value="1"/>
</dbReference>
<dbReference type="PROSITE" id="PS50082">
    <property type="entry name" value="WD_REPEATS_2"/>
    <property type="match status" value="2"/>
</dbReference>
<dbReference type="GO" id="GO:1990234">
    <property type="term" value="C:transferase complex"/>
    <property type="evidence" value="ECO:0007669"/>
    <property type="project" value="UniProtKB-ARBA"/>
</dbReference>
<dbReference type="SMART" id="SM00320">
    <property type="entry name" value="WD40"/>
    <property type="match status" value="7"/>
</dbReference>
<dbReference type="Pfam" id="PF00400">
    <property type="entry name" value="WD40"/>
    <property type="match status" value="3"/>
</dbReference>